<keyword evidence="5 7" id="KW-0573">Peptidoglycan synthesis</keyword>
<dbReference type="PANTHER" id="PTHR41533:SF2">
    <property type="entry name" value="BLR7131 PROTEIN"/>
    <property type="match status" value="1"/>
</dbReference>
<comment type="similarity">
    <text evidence="2">Belongs to the YkuD family.</text>
</comment>
<dbReference type="PANTHER" id="PTHR41533">
    <property type="entry name" value="L,D-TRANSPEPTIDASE HI_1667-RELATED"/>
    <property type="match status" value="1"/>
</dbReference>
<name>A0A1I2FYA1_9RHOB</name>
<dbReference type="Gene3D" id="1.10.101.10">
    <property type="entry name" value="PGBD-like superfamily/PGBD"/>
    <property type="match status" value="1"/>
</dbReference>
<proteinExistence type="inferred from homology"/>
<accession>A0A1I2FYA1</accession>
<keyword evidence="4 7" id="KW-0133">Cell shape</keyword>
<reference evidence="10 11" key="1">
    <citation type="submission" date="2016-10" db="EMBL/GenBank/DDBJ databases">
        <authorList>
            <person name="de Groot N.N."/>
        </authorList>
    </citation>
    <scope>NUCLEOTIDE SEQUENCE [LARGE SCALE GENOMIC DNA]</scope>
    <source>
        <strain evidence="10 11">DSM 11443</strain>
    </source>
</reference>
<evidence type="ECO:0000256" key="7">
    <source>
        <dbReference type="PROSITE-ProRule" id="PRU01373"/>
    </source>
</evidence>
<dbReference type="CDD" id="cd16913">
    <property type="entry name" value="YkuD_like"/>
    <property type="match status" value="1"/>
</dbReference>
<organism evidence="10 11">
    <name type="scientific">Sulfitobacter brevis</name>
    <dbReference type="NCBI Taxonomy" id="74348"/>
    <lineage>
        <taxon>Bacteria</taxon>
        <taxon>Pseudomonadati</taxon>
        <taxon>Pseudomonadota</taxon>
        <taxon>Alphaproteobacteria</taxon>
        <taxon>Rhodobacterales</taxon>
        <taxon>Roseobacteraceae</taxon>
        <taxon>Sulfitobacter</taxon>
    </lineage>
</organism>
<gene>
    <name evidence="10" type="ORF">SAMN04488523_11815</name>
</gene>
<dbReference type="Gene3D" id="2.40.440.10">
    <property type="entry name" value="L,D-transpeptidase catalytic domain-like"/>
    <property type="match status" value="1"/>
</dbReference>
<evidence type="ECO:0000256" key="5">
    <source>
        <dbReference type="ARBA" id="ARBA00022984"/>
    </source>
</evidence>
<dbReference type="InterPro" id="IPR045380">
    <property type="entry name" value="LD_TPept_scaffold_dom"/>
</dbReference>
<keyword evidence="8" id="KW-0732">Signal</keyword>
<keyword evidence="11" id="KW-1185">Reference proteome</keyword>
<dbReference type="Pfam" id="PF20142">
    <property type="entry name" value="Scaffold"/>
    <property type="match status" value="1"/>
</dbReference>
<evidence type="ECO:0000256" key="1">
    <source>
        <dbReference type="ARBA" id="ARBA00004752"/>
    </source>
</evidence>
<dbReference type="InterPro" id="IPR005490">
    <property type="entry name" value="LD_TPept_cat_dom"/>
</dbReference>
<keyword evidence="6 7" id="KW-0961">Cell wall biogenesis/degradation</keyword>
<dbReference type="Proteomes" id="UP000198977">
    <property type="component" value="Unassembled WGS sequence"/>
</dbReference>
<evidence type="ECO:0000256" key="4">
    <source>
        <dbReference type="ARBA" id="ARBA00022960"/>
    </source>
</evidence>
<feature type="signal peptide" evidence="8">
    <location>
        <begin position="1"/>
        <end position="32"/>
    </location>
</feature>
<evidence type="ECO:0000313" key="10">
    <source>
        <dbReference type="EMBL" id="SFF09680.1"/>
    </source>
</evidence>
<dbReference type="GO" id="GO:0009252">
    <property type="term" value="P:peptidoglycan biosynthetic process"/>
    <property type="evidence" value="ECO:0007669"/>
    <property type="project" value="UniProtKB-UniPathway"/>
</dbReference>
<dbReference type="EMBL" id="FOMW01000018">
    <property type="protein sequence ID" value="SFF09680.1"/>
    <property type="molecule type" value="Genomic_DNA"/>
</dbReference>
<dbReference type="InterPro" id="IPR036366">
    <property type="entry name" value="PGBDSf"/>
</dbReference>
<protein>
    <submittedName>
        <fullName evidence="10">Murein L,D-transpeptidase YcbB/YkuD</fullName>
    </submittedName>
</protein>
<dbReference type="GO" id="GO:0016740">
    <property type="term" value="F:transferase activity"/>
    <property type="evidence" value="ECO:0007669"/>
    <property type="project" value="UniProtKB-KW"/>
</dbReference>
<dbReference type="InterPro" id="IPR052905">
    <property type="entry name" value="LD-transpeptidase_YkuD-like"/>
</dbReference>
<feature type="active site" description="Proton donor/acceptor" evidence="7">
    <location>
        <position position="429"/>
    </location>
</feature>
<dbReference type="OrthoDB" id="9778545at2"/>
<dbReference type="InterPro" id="IPR038063">
    <property type="entry name" value="Transpep_catalytic_dom"/>
</dbReference>
<comment type="pathway">
    <text evidence="1 7">Cell wall biogenesis; peptidoglycan biosynthesis.</text>
</comment>
<dbReference type="Pfam" id="PF01471">
    <property type="entry name" value="PG_binding_1"/>
    <property type="match status" value="1"/>
</dbReference>
<evidence type="ECO:0000256" key="8">
    <source>
        <dbReference type="SAM" id="SignalP"/>
    </source>
</evidence>
<dbReference type="STRING" id="74348.SAMN04488523_11815"/>
<dbReference type="GO" id="GO:0008360">
    <property type="term" value="P:regulation of cell shape"/>
    <property type="evidence" value="ECO:0007669"/>
    <property type="project" value="UniProtKB-UniRule"/>
</dbReference>
<dbReference type="GO" id="GO:0071555">
    <property type="term" value="P:cell wall organization"/>
    <property type="evidence" value="ECO:0007669"/>
    <property type="project" value="UniProtKB-UniRule"/>
</dbReference>
<keyword evidence="3" id="KW-0808">Transferase</keyword>
<evidence type="ECO:0000313" key="11">
    <source>
        <dbReference type="Proteomes" id="UP000198977"/>
    </source>
</evidence>
<dbReference type="UniPathway" id="UPA00219"/>
<dbReference type="SUPFAM" id="SSF141523">
    <property type="entry name" value="L,D-transpeptidase catalytic domain-like"/>
    <property type="match status" value="1"/>
</dbReference>
<dbReference type="PROSITE" id="PS52029">
    <property type="entry name" value="LD_TPASE"/>
    <property type="match status" value="1"/>
</dbReference>
<dbReference type="InterPro" id="IPR002477">
    <property type="entry name" value="Peptidoglycan-bd-like"/>
</dbReference>
<dbReference type="GO" id="GO:0004180">
    <property type="term" value="F:carboxypeptidase activity"/>
    <property type="evidence" value="ECO:0007669"/>
    <property type="project" value="UniProtKB-ARBA"/>
</dbReference>
<evidence type="ECO:0000256" key="3">
    <source>
        <dbReference type="ARBA" id="ARBA00022679"/>
    </source>
</evidence>
<feature type="domain" description="L,D-TPase catalytic" evidence="9">
    <location>
        <begin position="297"/>
        <end position="477"/>
    </location>
</feature>
<evidence type="ECO:0000256" key="2">
    <source>
        <dbReference type="ARBA" id="ARBA00005992"/>
    </source>
</evidence>
<sequence>MAVCAAVLGYTTLATPVLLATPALFLATPVFAQVTAFKQAVAEAASDDKDIASFYQSNGYTPIWTGASDEDRARRGELLRAIEGAGAHGLPAAQYDADGLLAMLAAARTPRDRGLAEVEMTRVFLNYARDIQTGVLVPSRIDRLIVRDVDYRDRSSYLTGLSGEKPAKYFRSLPPRSLEYNALLKEKMLMEALLQRGGWGPVVPSGKLEPGNQGNAVILLRNRLIAMEYMERSSTVTYDAEITEAVRTFQEAHGLNPDGVVGAATLDQINISVEKRLQSVMVALERERWFNTDRGKRHILVNIPDFTAKVIDDGKITFQTRSVVGAASDDRPTPEFSDVMEFMVVNPSWYVPRSIVTKEYLPALQRNRNAVSHILVTDRNGRTVNRGAVNFNSYSARTFPFSMRQPPSNTNALGLVKFMFPNKYNIYLHDTPSKSLFAKDVRAFSHGCVRLADPFDFAYVLLAKQTDDPEGTFKRALNSGQESRINLVDPVPVHLIYRTAVTNARGHTEYRADVYGRDARIWDALAKAGVVLNGVQG</sequence>
<feature type="active site" description="Nucleophile" evidence="7">
    <location>
        <position position="448"/>
    </location>
</feature>
<dbReference type="RefSeq" id="WP_093925275.1">
    <property type="nucleotide sequence ID" value="NZ_FOMW01000018.1"/>
</dbReference>
<dbReference type="AlphaFoldDB" id="A0A1I2FYA1"/>
<feature type="chain" id="PRO_5011509740" evidence="8">
    <location>
        <begin position="33"/>
        <end position="537"/>
    </location>
</feature>
<evidence type="ECO:0000256" key="6">
    <source>
        <dbReference type="ARBA" id="ARBA00023316"/>
    </source>
</evidence>
<dbReference type="Pfam" id="PF03734">
    <property type="entry name" value="YkuD"/>
    <property type="match status" value="1"/>
</dbReference>
<evidence type="ECO:0000259" key="9">
    <source>
        <dbReference type="PROSITE" id="PS52029"/>
    </source>
</evidence>
<dbReference type="InterPro" id="IPR036365">
    <property type="entry name" value="PGBD-like_sf"/>
</dbReference>
<dbReference type="SUPFAM" id="SSF47090">
    <property type="entry name" value="PGBD-like"/>
    <property type="match status" value="1"/>
</dbReference>